<dbReference type="Proteomes" id="UP000031668">
    <property type="component" value="Unassembled WGS sequence"/>
</dbReference>
<gene>
    <name evidence="1" type="ORF">RF11_15522</name>
</gene>
<organism evidence="1 2">
    <name type="scientific">Thelohanellus kitauei</name>
    <name type="common">Myxosporean</name>
    <dbReference type="NCBI Taxonomy" id="669202"/>
    <lineage>
        <taxon>Eukaryota</taxon>
        <taxon>Metazoa</taxon>
        <taxon>Cnidaria</taxon>
        <taxon>Myxozoa</taxon>
        <taxon>Myxosporea</taxon>
        <taxon>Bivalvulida</taxon>
        <taxon>Platysporina</taxon>
        <taxon>Myxobolidae</taxon>
        <taxon>Thelohanellus</taxon>
    </lineage>
</organism>
<evidence type="ECO:0000313" key="2">
    <source>
        <dbReference type="Proteomes" id="UP000031668"/>
    </source>
</evidence>
<accession>A0A0C2NFR4</accession>
<comment type="caution">
    <text evidence="1">The sequence shown here is derived from an EMBL/GenBank/DDBJ whole genome shotgun (WGS) entry which is preliminary data.</text>
</comment>
<name>A0A0C2NFR4_THEKT</name>
<keyword evidence="2" id="KW-1185">Reference proteome</keyword>
<sequence length="146" mass="17268">MRAPILSPTILKTTFDYFENHELPQEFWKLTEKYYLVIFYKLYAEPESIDQITFISKNREKSFISHKPTYIGKPLYSHTFYGAKNILYGISDLNQIFFYADNELNIFPAKPYERDGLAIQSPYDPIYIFKMVVKNLTVSQSTNNYT</sequence>
<evidence type="ECO:0000313" key="1">
    <source>
        <dbReference type="EMBL" id="KII72862.1"/>
    </source>
</evidence>
<dbReference type="EMBL" id="JWZT01001085">
    <property type="protein sequence ID" value="KII72862.1"/>
    <property type="molecule type" value="Genomic_DNA"/>
</dbReference>
<reference evidence="1 2" key="1">
    <citation type="journal article" date="2014" name="Genome Biol. Evol.">
        <title>The genome of the myxosporean Thelohanellus kitauei shows adaptations to nutrient acquisition within its fish host.</title>
        <authorList>
            <person name="Yang Y."/>
            <person name="Xiong J."/>
            <person name="Zhou Z."/>
            <person name="Huo F."/>
            <person name="Miao W."/>
            <person name="Ran C."/>
            <person name="Liu Y."/>
            <person name="Zhang J."/>
            <person name="Feng J."/>
            <person name="Wang M."/>
            <person name="Wang M."/>
            <person name="Wang L."/>
            <person name="Yao B."/>
        </authorList>
    </citation>
    <scope>NUCLEOTIDE SEQUENCE [LARGE SCALE GENOMIC DNA]</scope>
    <source>
        <strain evidence="1">Wuqing</strain>
    </source>
</reference>
<proteinExistence type="predicted"/>
<dbReference type="AlphaFoldDB" id="A0A0C2NFR4"/>
<protein>
    <submittedName>
        <fullName evidence="1">Uncharacterized protein</fullName>
    </submittedName>
</protein>